<sequence>MDLLALEIFFLGLLGLASVGIVFVSGVVVKNLYRGQR</sequence>
<reference evidence="2" key="1">
    <citation type="submission" date="2015-04" db="EMBL/GenBank/DDBJ databases">
        <title>Complete genome sequence of Microbacterium chocolatum SIT 101, a bacterium enantioselectively hydrolyzing mesomeric diesters.</title>
        <authorList>
            <person name="Li X."/>
            <person name="Xu Y."/>
        </authorList>
    </citation>
    <scope>NUCLEOTIDE SEQUENCE [LARGE SCALE GENOMIC DNA]</scope>
    <source>
        <strain evidence="2">SIT 101</strain>
    </source>
</reference>
<evidence type="ECO:0000256" key="1">
    <source>
        <dbReference type="SAM" id="Phobius"/>
    </source>
</evidence>
<keyword evidence="1" id="KW-0812">Transmembrane</keyword>
<comment type="caution">
    <text evidence="2">The sequence shown here is derived from an EMBL/GenBank/DDBJ whole genome shotgun (WGS) entry which is preliminary data.</text>
</comment>
<organism evidence="2 3">
    <name type="scientific">Microbacterium aurantiacum</name>
    <dbReference type="NCBI Taxonomy" id="162393"/>
    <lineage>
        <taxon>Bacteria</taxon>
        <taxon>Bacillati</taxon>
        <taxon>Actinomycetota</taxon>
        <taxon>Actinomycetes</taxon>
        <taxon>Micrococcales</taxon>
        <taxon>Microbacteriaceae</taxon>
        <taxon>Microbacterium</taxon>
    </lineage>
</organism>
<dbReference type="EMBL" id="LAVO01000007">
    <property type="protein sequence ID" value="KOS10833.1"/>
    <property type="molecule type" value="Genomic_DNA"/>
</dbReference>
<evidence type="ECO:0000313" key="2">
    <source>
        <dbReference type="EMBL" id="KOS10833.1"/>
    </source>
</evidence>
<protein>
    <submittedName>
        <fullName evidence="2">Membrane protein</fullName>
    </submittedName>
</protein>
<gene>
    <name evidence="2" type="ORF">XI38_08510</name>
</gene>
<name>A0A0M9VL59_9MICO</name>
<feature type="transmembrane region" description="Helical" evidence="1">
    <location>
        <begin position="6"/>
        <end position="29"/>
    </location>
</feature>
<keyword evidence="1" id="KW-1133">Transmembrane helix</keyword>
<dbReference type="AlphaFoldDB" id="A0A0M9VL59"/>
<dbReference type="Proteomes" id="UP000037737">
    <property type="component" value="Unassembled WGS sequence"/>
</dbReference>
<accession>A0A0M9VL59</accession>
<keyword evidence="3" id="KW-1185">Reference proteome</keyword>
<evidence type="ECO:0000313" key="3">
    <source>
        <dbReference type="Proteomes" id="UP000037737"/>
    </source>
</evidence>
<proteinExistence type="predicted"/>
<dbReference type="PATRIC" id="fig|84292.3.peg.1736"/>
<keyword evidence="1" id="KW-0472">Membrane</keyword>